<keyword evidence="3" id="KW-1185">Reference proteome</keyword>
<dbReference type="SUPFAM" id="SSF52777">
    <property type="entry name" value="CoA-dependent acyltransferases"/>
    <property type="match status" value="2"/>
</dbReference>
<accession>A0ABU6K7X0</accession>
<comment type="caution">
    <text evidence="2">The sequence shown here is derived from an EMBL/GenBank/DDBJ whole genome shotgun (WGS) entry which is preliminary data.</text>
</comment>
<feature type="domain" description="Condensation" evidence="1">
    <location>
        <begin position="39"/>
        <end position="316"/>
    </location>
</feature>
<sequence length="436" mass="47538">MFRIDPSLTHAREISYAERRDLSSRRTAKGVNLCRFRTVDGVLDVAALRRALRQLALRHEALRTHFEKDATGAPIRRVEAEAEIPCVQLDLREFSVCHEQVRIQALAVAEEAFPADASPLARIGVLEVANAQTVIVISIAALIADGQAVAIIIRELSELYLAEVAKRAPDLPELEYGLSAFVASQVAWMQSPAYRERVAQLQERLHGQIEKTGGVAQLHFSPETKDSFLLDREFPAGFSEMLVSAARIAKVTVPTALMALTGLSVARARDVRGLFFTSTFSNRSINGTANLVGYLSTTMPSFLDANPAGGSVECVKALHREFFLLMSQFGMIPISEISPGIAECYPPAPAGSSIKFGKIVMDVTQNDFSRLFGLPSRTFQASIAGGLGAEYKFVFRAPRSGAVELWVKGLRQSGSEELALRVIDELLPSSLASMCN</sequence>
<dbReference type="Gene3D" id="3.30.559.30">
    <property type="entry name" value="Nonribosomal peptide synthetase, condensation domain"/>
    <property type="match status" value="1"/>
</dbReference>
<dbReference type="PANTHER" id="PTHR45527">
    <property type="entry name" value="NONRIBOSOMAL PEPTIDE SYNTHETASE"/>
    <property type="match status" value="1"/>
</dbReference>
<reference evidence="2 3" key="1">
    <citation type="submission" date="2024-01" db="EMBL/GenBank/DDBJ databases">
        <title>Uliginosibacterium soil sp. nov.</title>
        <authorList>
            <person name="Lv Y."/>
        </authorList>
    </citation>
    <scope>NUCLEOTIDE SEQUENCE [LARGE SCALE GENOMIC DNA]</scope>
    <source>
        <strain evidence="2 3">H3</strain>
    </source>
</reference>
<gene>
    <name evidence="2" type="ORF">VVD49_18915</name>
</gene>
<dbReference type="PANTHER" id="PTHR45527:SF1">
    <property type="entry name" value="FATTY ACID SYNTHASE"/>
    <property type="match status" value="1"/>
</dbReference>
<dbReference type="Proteomes" id="UP001331561">
    <property type="component" value="Unassembled WGS sequence"/>
</dbReference>
<protein>
    <submittedName>
        <fullName evidence="2">Condensation domain-containing protein</fullName>
    </submittedName>
</protein>
<dbReference type="EMBL" id="JAYXHS010000004">
    <property type="protein sequence ID" value="MEC5387811.1"/>
    <property type="molecule type" value="Genomic_DNA"/>
</dbReference>
<name>A0ABU6K7X0_9RHOO</name>
<dbReference type="RefSeq" id="WP_327600785.1">
    <property type="nucleotide sequence ID" value="NZ_JAYXHS010000004.1"/>
</dbReference>
<dbReference type="InterPro" id="IPR023213">
    <property type="entry name" value="CAT-like_dom_sf"/>
</dbReference>
<organism evidence="2 3">
    <name type="scientific">Uliginosibacterium silvisoli</name>
    <dbReference type="NCBI Taxonomy" id="3114758"/>
    <lineage>
        <taxon>Bacteria</taxon>
        <taxon>Pseudomonadati</taxon>
        <taxon>Pseudomonadota</taxon>
        <taxon>Betaproteobacteria</taxon>
        <taxon>Rhodocyclales</taxon>
        <taxon>Zoogloeaceae</taxon>
        <taxon>Uliginosibacterium</taxon>
    </lineage>
</organism>
<evidence type="ECO:0000259" key="1">
    <source>
        <dbReference type="Pfam" id="PF00668"/>
    </source>
</evidence>
<proteinExistence type="predicted"/>
<evidence type="ECO:0000313" key="3">
    <source>
        <dbReference type="Proteomes" id="UP001331561"/>
    </source>
</evidence>
<dbReference type="Pfam" id="PF00668">
    <property type="entry name" value="Condensation"/>
    <property type="match status" value="1"/>
</dbReference>
<dbReference type="Gene3D" id="3.30.559.10">
    <property type="entry name" value="Chloramphenicol acetyltransferase-like domain"/>
    <property type="match status" value="1"/>
</dbReference>
<dbReference type="InterPro" id="IPR001242">
    <property type="entry name" value="Condensation_dom"/>
</dbReference>
<evidence type="ECO:0000313" key="2">
    <source>
        <dbReference type="EMBL" id="MEC5387811.1"/>
    </source>
</evidence>